<dbReference type="Proteomes" id="UP000182658">
    <property type="component" value="Unassembled WGS sequence"/>
</dbReference>
<evidence type="ECO:0000313" key="1">
    <source>
        <dbReference type="EMBL" id="OIW29405.1"/>
    </source>
</evidence>
<gene>
    <name evidence="1" type="ORF">CONLIGDRAFT_324718</name>
</gene>
<dbReference type="InterPro" id="IPR009772">
    <property type="entry name" value="CDC123"/>
</dbReference>
<dbReference type="AlphaFoldDB" id="A0A1J7IPW6"/>
<dbReference type="InParanoid" id="A0A1J7IPW6"/>
<proteinExistence type="predicted"/>
<name>A0A1J7IPW6_9PEZI</name>
<protein>
    <submittedName>
        <fullName evidence="1">Uncharacterized protein</fullName>
    </submittedName>
</protein>
<sequence>MAVTGLKLVRIDYDEVKQATADTSQRVFNTCFHTLEEAPDLIQPSEGPYSFKRWLKLILSTRNVDLSAVQTITLSRPQTRLLLDTADGSLQTWTVNRMFAEDIDEEIKPILRKQLTFPPEGLFLRLDACSPKDGAHLVPGKVAFHTVEEVILRLVTSHRARNSLFNSLKNGHDSFDLFFMPFDARMRSELEYRVFCPPGAKKITAISQYQWHKPWRFAGRDSHSQDRMAQTILDEVARIHRLICEDLHDNDPMDELLIKQGFSFDVFFDEDSETCQLVELNGFGVRSSCGSCLFHWVKDRDQLYGSSNDIEFRVTL</sequence>
<evidence type="ECO:0000313" key="2">
    <source>
        <dbReference type="Proteomes" id="UP000182658"/>
    </source>
</evidence>
<dbReference type="Pfam" id="PF07065">
    <property type="entry name" value="D123"/>
    <property type="match status" value="1"/>
</dbReference>
<accession>A0A1J7IPW6</accession>
<organism evidence="1 2">
    <name type="scientific">Coniochaeta ligniaria NRRL 30616</name>
    <dbReference type="NCBI Taxonomy" id="1408157"/>
    <lineage>
        <taxon>Eukaryota</taxon>
        <taxon>Fungi</taxon>
        <taxon>Dikarya</taxon>
        <taxon>Ascomycota</taxon>
        <taxon>Pezizomycotina</taxon>
        <taxon>Sordariomycetes</taxon>
        <taxon>Sordariomycetidae</taxon>
        <taxon>Coniochaetales</taxon>
        <taxon>Coniochaetaceae</taxon>
        <taxon>Coniochaeta</taxon>
    </lineage>
</organism>
<keyword evidence="2" id="KW-1185">Reference proteome</keyword>
<dbReference type="EMBL" id="KV875097">
    <property type="protein sequence ID" value="OIW29405.1"/>
    <property type="molecule type" value="Genomic_DNA"/>
</dbReference>
<dbReference type="OrthoDB" id="360540at2759"/>
<reference evidence="1 2" key="1">
    <citation type="submission" date="2016-10" db="EMBL/GenBank/DDBJ databases">
        <title>Draft genome sequence of Coniochaeta ligniaria NRRL30616, a lignocellulolytic fungus for bioabatement of inhibitors in plant biomass hydrolysates.</title>
        <authorList>
            <consortium name="DOE Joint Genome Institute"/>
            <person name="Jimenez D.J."/>
            <person name="Hector R.E."/>
            <person name="Riley R."/>
            <person name="Sun H."/>
            <person name="Grigoriev I.V."/>
            <person name="Van Elsas J.D."/>
            <person name="Nichols N.N."/>
        </authorList>
    </citation>
    <scope>NUCLEOTIDE SEQUENCE [LARGE SCALE GENOMIC DNA]</scope>
    <source>
        <strain evidence="1 2">NRRL 30616</strain>
    </source>
</reference>